<reference evidence="1 2" key="1">
    <citation type="journal article" date="2014" name="BMC Genomics">
        <title>Comparison of environmental and isolate Sulfobacillus genomes reveals diverse carbon, sulfur, nitrogen, and hydrogen metabolisms.</title>
        <authorList>
            <person name="Justice N.B."/>
            <person name="Norman A."/>
            <person name="Brown C.T."/>
            <person name="Singh A."/>
            <person name="Thomas B.C."/>
            <person name="Banfield J.F."/>
        </authorList>
    </citation>
    <scope>NUCLEOTIDE SEQUENCE [LARGE SCALE GENOMIC DNA]</scope>
    <source>
        <strain evidence="1">AMDSBA4</strain>
    </source>
</reference>
<proteinExistence type="predicted"/>
<gene>
    <name evidence="1" type="ORF">C7B46_08880</name>
</gene>
<dbReference type="EMBL" id="PXYW01000017">
    <property type="protein sequence ID" value="PSR33709.1"/>
    <property type="molecule type" value="Genomic_DNA"/>
</dbReference>
<evidence type="ECO:0000313" key="2">
    <source>
        <dbReference type="Proteomes" id="UP000242972"/>
    </source>
</evidence>
<accession>A0A2T2XGT7</accession>
<sequence length="90" mass="9984">MDIVVISVDRSDPEKVIANTSVDLIHCRITMPKAVLKKLNYYVFRPQALKPIIYALIERQAQRHGGTIPIGGITLSADDLEGLPENPDDD</sequence>
<name>A0A2T2XGT7_9FIRM</name>
<dbReference type="Proteomes" id="UP000242972">
    <property type="component" value="Unassembled WGS sequence"/>
</dbReference>
<dbReference type="AlphaFoldDB" id="A0A2T2XGT7"/>
<organism evidence="1 2">
    <name type="scientific">Sulfobacillus benefaciens</name>
    <dbReference type="NCBI Taxonomy" id="453960"/>
    <lineage>
        <taxon>Bacteria</taxon>
        <taxon>Bacillati</taxon>
        <taxon>Bacillota</taxon>
        <taxon>Clostridia</taxon>
        <taxon>Eubacteriales</taxon>
        <taxon>Clostridiales Family XVII. Incertae Sedis</taxon>
        <taxon>Sulfobacillus</taxon>
    </lineage>
</organism>
<evidence type="ECO:0000313" key="1">
    <source>
        <dbReference type="EMBL" id="PSR33709.1"/>
    </source>
</evidence>
<protein>
    <submittedName>
        <fullName evidence="1">Uncharacterized protein</fullName>
    </submittedName>
</protein>
<comment type="caution">
    <text evidence="1">The sequence shown here is derived from an EMBL/GenBank/DDBJ whole genome shotgun (WGS) entry which is preliminary data.</text>
</comment>